<dbReference type="Pfam" id="PF03144">
    <property type="entry name" value="GTP_EFTU_D2"/>
    <property type="match status" value="1"/>
</dbReference>
<dbReference type="FunFam" id="3.30.70.240:FF:000002">
    <property type="entry name" value="GTP-binding protein TypA"/>
    <property type="match status" value="1"/>
</dbReference>
<comment type="function">
    <text evidence="4">A 50S ribosomal subunit assembly protein with GTPase activity, required for 50S subunit assembly at low temperatures, may also play a role in translation. Binds GTP and analogs. Binds the 70S ribosome between the 30S and 50S subunits, in a similar position as ribosome-bound EF-G; it contacts a number of ribosomal proteins, both rRNAs and the A-site tRNA.</text>
</comment>
<dbReference type="GO" id="GO:0019843">
    <property type="term" value="F:rRNA binding"/>
    <property type="evidence" value="ECO:0007669"/>
    <property type="project" value="UniProtKB-KW"/>
</dbReference>
<protein>
    <recommendedName>
        <fullName evidence="4">Large ribosomal subunit assembly factor BipA</fullName>
        <ecNumber evidence="4">3.6.5.-</ecNumber>
    </recommendedName>
    <alternativeName>
        <fullName evidence="4">GTP-binding protein BipA</fullName>
    </alternativeName>
</protein>
<dbReference type="Proteomes" id="UP000076625">
    <property type="component" value="Unassembled WGS sequence"/>
</dbReference>
<dbReference type="Gene3D" id="3.30.70.870">
    <property type="entry name" value="Elongation Factor G (Translational Gtpase), domain 3"/>
    <property type="match status" value="1"/>
</dbReference>
<evidence type="ECO:0000256" key="3">
    <source>
        <dbReference type="ARBA" id="ARBA00048548"/>
    </source>
</evidence>
<keyword evidence="4" id="KW-0820">tRNA-binding</keyword>
<dbReference type="EC" id="3.6.5.-" evidence="4"/>
<dbReference type="InterPro" id="IPR005225">
    <property type="entry name" value="Small_GTP-bd"/>
</dbReference>
<dbReference type="STRING" id="1452487.AVW16_04830"/>
<dbReference type="PANTHER" id="PTHR42908:SF8">
    <property type="entry name" value="TR-TYPE G DOMAIN-CONTAINING PROTEIN"/>
    <property type="match status" value="1"/>
</dbReference>
<dbReference type="InterPro" id="IPR035647">
    <property type="entry name" value="EFG_III/V"/>
</dbReference>
<comment type="subunit">
    <text evidence="4">Monomer.</text>
</comment>
<keyword evidence="7" id="KW-1185">Reference proteome</keyword>
<dbReference type="InterPro" id="IPR035651">
    <property type="entry name" value="BipA_V"/>
</dbReference>
<dbReference type="GO" id="GO:0005829">
    <property type="term" value="C:cytosol"/>
    <property type="evidence" value="ECO:0007669"/>
    <property type="project" value="TreeGrafter"/>
</dbReference>
<dbReference type="InterPro" id="IPR047043">
    <property type="entry name" value="BipA_III"/>
</dbReference>
<evidence type="ECO:0000313" key="7">
    <source>
        <dbReference type="Proteomes" id="UP000076625"/>
    </source>
</evidence>
<dbReference type="PROSITE" id="PS00301">
    <property type="entry name" value="G_TR_1"/>
    <property type="match status" value="1"/>
</dbReference>
<dbReference type="GO" id="GO:1990904">
    <property type="term" value="C:ribonucleoprotein complex"/>
    <property type="evidence" value="ECO:0007669"/>
    <property type="project" value="TreeGrafter"/>
</dbReference>
<dbReference type="SUPFAM" id="SSF54980">
    <property type="entry name" value="EF-G C-terminal domain-like"/>
    <property type="match status" value="2"/>
</dbReference>
<reference evidence="7" key="1">
    <citation type="submission" date="2016-01" db="EMBL/GenBank/DDBJ databases">
        <title>Draft genome of Chromobacterium sp. F49.</title>
        <authorList>
            <person name="Hong K.W."/>
        </authorList>
    </citation>
    <scope>NUCLEOTIDE SEQUENCE [LARGE SCALE GENOMIC DNA]</scope>
    <source>
        <strain evidence="7">CN10</strain>
    </source>
</reference>
<comment type="catalytic activity">
    <reaction evidence="3 4">
        <text>GTP + H2O = GDP + phosphate + H(+)</text>
        <dbReference type="Rhea" id="RHEA:19669"/>
        <dbReference type="ChEBI" id="CHEBI:15377"/>
        <dbReference type="ChEBI" id="CHEBI:15378"/>
        <dbReference type="ChEBI" id="CHEBI:37565"/>
        <dbReference type="ChEBI" id="CHEBI:43474"/>
        <dbReference type="ChEBI" id="CHEBI:58189"/>
    </reaction>
</comment>
<organism evidence="6 7">
    <name type="scientific">Crenobacter luteus</name>
    <dbReference type="NCBI Taxonomy" id="1452487"/>
    <lineage>
        <taxon>Bacteria</taxon>
        <taxon>Pseudomonadati</taxon>
        <taxon>Pseudomonadota</taxon>
        <taxon>Betaproteobacteria</taxon>
        <taxon>Neisseriales</taxon>
        <taxon>Neisseriaceae</taxon>
        <taxon>Crenobacter</taxon>
    </lineage>
</organism>
<dbReference type="RefSeq" id="WP_066609533.1">
    <property type="nucleotide sequence ID" value="NZ_LQQU01000003.1"/>
</dbReference>
<dbReference type="GO" id="GO:0003924">
    <property type="term" value="F:GTPase activity"/>
    <property type="evidence" value="ECO:0007669"/>
    <property type="project" value="UniProtKB-UniRule"/>
</dbReference>
<dbReference type="InterPro" id="IPR048876">
    <property type="entry name" value="BipA_C"/>
</dbReference>
<keyword evidence="4" id="KW-0378">Hydrolase</keyword>
<dbReference type="FunFam" id="2.40.50.250:FF:000001">
    <property type="entry name" value="GTP-binding protein TypA"/>
    <property type="match status" value="1"/>
</dbReference>
<keyword evidence="4" id="KW-0694">RNA-binding</keyword>
<dbReference type="SUPFAM" id="SSF52540">
    <property type="entry name" value="P-loop containing nucleoside triphosphate hydrolases"/>
    <property type="match status" value="1"/>
</dbReference>
<dbReference type="GO" id="GO:0005525">
    <property type="term" value="F:GTP binding"/>
    <property type="evidence" value="ECO:0007669"/>
    <property type="project" value="UniProtKB-UniRule"/>
</dbReference>
<dbReference type="HAMAP" id="MF_00849">
    <property type="entry name" value="BipA"/>
    <property type="match status" value="1"/>
</dbReference>
<dbReference type="GO" id="GO:0000049">
    <property type="term" value="F:tRNA binding"/>
    <property type="evidence" value="ECO:0007669"/>
    <property type="project" value="UniProtKB-KW"/>
</dbReference>
<dbReference type="CDD" id="cd03691">
    <property type="entry name" value="BipA_TypA_II"/>
    <property type="match status" value="1"/>
</dbReference>
<dbReference type="CDD" id="cd01891">
    <property type="entry name" value="TypA_BipA"/>
    <property type="match status" value="1"/>
</dbReference>
<name>A0A165G4T5_9NEIS</name>
<dbReference type="Gene3D" id="2.40.30.10">
    <property type="entry name" value="Translation factors"/>
    <property type="match status" value="1"/>
</dbReference>
<evidence type="ECO:0000259" key="5">
    <source>
        <dbReference type="PROSITE" id="PS51722"/>
    </source>
</evidence>
<dbReference type="InterPro" id="IPR006298">
    <property type="entry name" value="BipA"/>
</dbReference>
<proteinExistence type="inferred from homology"/>
<evidence type="ECO:0000256" key="4">
    <source>
        <dbReference type="HAMAP-Rule" id="MF_00849"/>
    </source>
</evidence>
<keyword evidence="4" id="KW-0963">Cytoplasm</keyword>
<dbReference type="PANTHER" id="PTHR42908">
    <property type="entry name" value="TRANSLATION ELONGATION FACTOR-RELATED"/>
    <property type="match status" value="1"/>
</dbReference>
<gene>
    <name evidence="4" type="primary">bipA</name>
    <name evidence="6" type="ORF">AVW16_04830</name>
</gene>
<sequence length="602" mass="66741">MTRQIRNIAIIAHVDHGKTTLVDQLLKQSGTFRENQQVDERVMDSNDLERERGITILAKNTAIEYEGVHINIVDTPGHADFGGEVERVLGMVDGVVLLVDAVEGPMPQTRFVTKKALALGLRPIVVINKIDRPGARPDWVVDQTFDLFDKLGATDEQLDFPIIYASGLSGFAKYELADESDNMRPLFDTVLKHVPTPSGDPEAPLQLQISALDYSTYTGRLGLGRILNGRIKPGQVVVVMNHEDQVAQGRINQVLGFKGLERVPVEEAEAGDIVIISGLDDIGIGVTICDRDAPVGLPVLSVDEPTLTMDFMVNTSPLAGTEGKFVTSRQIRDRLTKELLTNVALRVEDTEDADVFRVSGRGELHLTILLENMRREGFELAVGKPRVVFKDIDGVKCEPYENLTIDLEDGHQGAVMEELGRRRGELTNMESDGQGRTRLEYHIPARGLIGFQGDFLTMTRGTGLMSHVFDDYAPVKADMPGRHNGVLISQETGEAVAYALWNLEDRGRMFVSPGDKLYEGMIIGIHSRDNDLVVNPLKGKKLTNVRASGTDEAVRLTTPIKLTLESAVEFIDDDEIVEITPKNIRLRKRFLQEHERRKSKNA</sequence>
<feature type="domain" description="Tr-type G" evidence="5">
    <location>
        <begin position="3"/>
        <end position="198"/>
    </location>
</feature>
<dbReference type="OrthoDB" id="9801472at2"/>
<accession>A0A165G4T5</accession>
<dbReference type="SUPFAM" id="SSF50447">
    <property type="entry name" value="Translation proteins"/>
    <property type="match status" value="1"/>
</dbReference>
<dbReference type="InterPro" id="IPR009000">
    <property type="entry name" value="Transl_B-barrel_sf"/>
</dbReference>
<dbReference type="CDD" id="cd03710">
    <property type="entry name" value="BipA_TypA_C"/>
    <property type="match status" value="1"/>
</dbReference>
<feature type="binding site" evidence="4">
    <location>
        <begin position="15"/>
        <end position="20"/>
    </location>
    <ligand>
        <name>GTP</name>
        <dbReference type="ChEBI" id="CHEBI:37565"/>
    </ligand>
</feature>
<dbReference type="FunFam" id="2.40.30.10:FF:000016">
    <property type="entry name" value="GTP-binding protein TypA"/>
    <property type="match status" value="1"/>
</dbReference>
<dbReference type="FunFam" id="3.40.50.300:FF:000055">
    <property type="entry name" value="GTP-binding protein TypA"/>
    <property type="match status" value="1"/>
</dbReference>
<dbReference type="AlphaFoldDB" id="A0A165G4T5"/>
<dbReference type="InterPro" id="IPR042116">
    <property type="entry name" value="TypA/BipA_C"/>
</dbReference>
<dbReference type="Pfam" id="PF21018">
    <property type="entry name" value="BipA_C"/>
    <property type="match status" value="1"/>
</dbReference>
<dbReference type="InterPro" id="IPR031157">
    <property type="entry name" value="G_TR_CS"/>
</dbReference>
<dbReference type="EMBL" id="LQQU01000003">
    <property type="protein sequence ID" value="KZE35112.1"/>
    <property type="molecule type" value="Genomic_DNA"/>
</dbReference>
<dbReference type="GO" id="GO:0000027">
    <property type="term" value="P:ribosomal large subunit assembly"/>
    <property type="evidence" value="ECO:0007669"/>
    <property type="project" value="UniProtKB-UniRule"/>
</dbReference>
<dbReference type="CDD" id="cd16263">
    <property type="entry name" value="BipA_III"/>
    <property type="match status" value="1"/>
</dbReference>
<dbReference type="GO" id="GO:0009409">
    <property type="term" value="P:response to cold"/>
    <property type="evidence" value="ECO:0007669"/>
    <property type="project" value="UniProtKB-ARBA"/>
</dbReference>
<dbReference type="GO" id="GO:0043022">
    <property type="term" value="F:ribosome binding"/>
    <property type="evidence" value="ECO:0007669"/>
    <property type="project" value="UniProtKB-UniRule"/>
</dbReference>
<dbReference type="Gene3D" id="2.40.50.250">
    <property type="entry name" value="bipa protein"/>
    <property type="match status" value="1"/>
</dbReference>
<dbReference type="NCBIfam" id="TIGR00231">
    <property type="entry name" value="small_GTP"/>
    <property type="match status" value="1"/>
</dbReference>
<evidence type="ECO:0000313" key="6">
    <source>
        <dbReference type="EMBL" id="KZE35112.1"/>
    </source>
</evidence>
<dbReference type="SMART" id="SM00838">
    <property type="entry name" value="EFG_C"/>
    <property type="match status" value="1"/>
</dbReference>
<dbReference type="InterPro" id="IPR027417">
    <property type="entry name" value="P-loop_NTPase"/>
</dbReference>
<dbReference type="NCBIfam" id="TIGR01394">
    <property type="entry name" value="TypA_BipA"/>
    <property type="match status" value="1"/>
</dbReference>
<dbReference type="InterPro" id="IPR000795">
    <property type="entry name" value="T_Tr_GTP-bd_dom"/>
</dbReference>
<keyword evidence="1 4" id="KW-0547">Nucleotide-binding</keyword>
<comment type="similarity">
    <text evidence="4">Belongs to the TRAFAC class translation factor GTPase superfamily. Classic translation factor GTPase family. BipA subfamily.</text>
</comment>
<feature type="binding site" evidence="4">
    <location>
        <begin position="128"/>
        <end position="131"/>
    </location>
    <ligand>
        <name>GTP</name>
        <dbReference type="ChEBI" id="CHEBI:37565"/>
    </ligand>
</feature>
<comment type="caution">
    <text evidence="6">The sequence shown here is derived from an EMBL/GenBank/DDBJ whole genome shotgun (WGS) entry which is preliminary data.</text>
</comment>
<dbReference type="PROSITE" id="PS51722">
    <property type="entry name" value="G_TR_2"/>
    <property type="match status" value="1"/>
</dbReference>
<dbReference type="GO" id="GO:0010467">
    <property type="term" value="P:gene expression"/>
    <property type="evidence" value="ECO:0007669"/>
    <property type="project" value="UniProtKB-ARBA"/>
</dbReference>
<evidence type="ECO:0000256" key="1">
    <source>
        <dbReference type="ARBA" id="ARBA00022741"/>
    </source>
</evidence>
<dbReference type="PRINTS" id="PR00315">
    <property type="entry name" value="ELONGATNFCT"/>
</dbReference>
<keyword evidence="2 4" id="KW-0342">GTP-binding</keyword>
<dbReference type="InterPro" id="IPR000640">
    <property type="entry name" value="EFG_V-like"/>
</dbReference>
<keyword evidence="4" id="KW-0690">Ribosome biogenesis</keyword>
<dbReference type="InterPro" id="IPR047041">
    <property type="entry name" value="BipA_GTP-bd_dom"/>
</dbReference>
<dbReference type="GO" id="GO:0097216">
    <property type="term" value="F:guanosine tetraphosphate binding"/>
    <property type="evidence" value="ECO:0007669"/>
    <property type="project" value="UniProtKB-ARBA"/>
</dbReference>
<dbReference type="Pfam" id="PF00009">
    <property type="entry name" value="GTP_EFTU"/>
    <property type="match status" value="1"/>
</dbReference>
<dbReference type="Pfam" id="PF00679">
    <property type="entry name" value="EFG_C"/>
    <property type="match status" value="1"/>
</dbReference>
<dbReference type="InterPro" id="IPR047042">
    <property type="entry name" value="BipA_II"/>
</dbReference>
<dbReference type="Gene3D" id="3.30.70.240">
    <property type="match status" value="1"/>
</dbReference>
<keyword evidence="4" id="KW-0699">rRNA-binding</keyword>
<dbReference type="InterPro" id="IPR004161">
    <property type="entry name" value="EFTu-like_2"/>
</dbReference>
<comment type="subcellular location">
    <subcellularLocation>
        <location evidence="4">Cytoplasm</location>
    </subcellularLocation>
    <text evidence="4">Binds to ribosomes.</text>
</comment>
<dbReference type="Gene3D" id="3.40.50.300">
    <property type="entry name" value="P-loop containing nucleotide triphosphate hydrolases"/>
    <property type="match status" value="1"/>
</dbReference>
<dbReference type="FunFam" id="3.30.70.870:FF:000003">
    <property type="entry name" value="GTP-binding protein TypA"/>
    <property type="match status" value="1"/>
</dbReference>
<evidence type="ECO:0000256" key="2">
    <source>
        <dbReference type="ARBA" id="ARBA00023134"/>
    </source>
</evidence>